<dbReference type="Pfam" id="PF00593">
    <property type="entry name" value="TonB_dep_Rec_b-barrel"/>
    <property type="match status" value="1"/>
</dbReference>
<dbReference type="RefSeq" id="WP_099882347.1">
    <property type="nucleotide sequence ID" value="NZ_CP024608.1"/>
</dbReference>
<feature type="domain" description="TonB-dependent receptor-like beta-barrel" evidence="16">
    <location>
        <begin position="212"/>
        <end position="632"/>
    </location>
</feature>
<keyword evidence="4 13" id="KW-1134">Transmembrane beta strand</keyword>
<keyword evidence="19" id="KW-1185">Reference proteome</keyword>
<dbReference type="EMBL" id="CP024608">
    <property type="protein sequence ID" value="ATQ78901.1"/>
    <property type="molecule type" value="Genomic_DNA"/>
</dbReference>
<sequence length="676" mass="74244">MHDYRLVRHPLSALLLGASALVHADEAAEPLPQVVVAASRVSQLGVADSANAGLVTQQQLAARSVYRPGELLEATPGLIVSQHSGEGKANQFYLRGFNLDHGTDLRTTVDGMLVNQRSHAHGQGWTDLNFLIPELANRLEYRKGPYYADEGDFAAAGALAVRYADTLPEGIASLGLGQNGYRRALLADSPALGKGKLLYALESFHNDGPFTRGDDYNKVNGVLRFSQGDAANGLNLTAMAYRARWNASDQIPRRALADGRLGRFDTVDASDGGSARRYSLSGGWHAASQAGVTKVNASVVANRLELYSNFTYFLDDPVNGDQFSQPDRRVTSAVNAEHRWGSHRVGFQFQNDNIHNGLYDTVARRRRTTTREDHIVETSAAVFYDNSTRWTPMVRSVAGVRVDHYRFDVDSILLENSGRASANRASPTLSLIFGPWRQTELYLNAGTGFHSNDARGTTIRTDPKSGEPTDRVTPLVKARGYEVGLRSEALPGLQSSLSLYRLDFDSELVFVGDAGTTEAGRPSRRSGVEFSNYYKPNDWMSIDADVAFARARFRNADAAGRRIPGAVEGVASLALALDNLGPWFGALQLRYFGPRPLIEDNGVRSRSTTTLNGRIGYKLGKRLKLELEGFNLANRRSSAIDYFYESRLEGEAEPVEDVHFHPTESRSFRLTLSSSF</sequence>
<keyword evidence="8" id="KW-0406">Ion transport</keyword>
<evidence type="ECO:0000256" key="9">
    <source>
        <dbReference type="ARBA" id="ARBA00023077"/>
    </source>
</evidence>
<dbReference type="GO" id="GO:0009279">
    <property type="term" value="C:cell outer membrane"/>
    <property type="evidence" value="ECO:0007669"/>
    <property type="project" value="UniProtKB-SubCell"/>
</dbReference>
<evidence type="ECO:0000256" key="11">
    <source>
        <dbReference type="ARBA" id="ARBA00023170"/>
    </source>
</evidence>
<evidence type="ECO:0000259" key="17">
    <source>
        <dbReference type="Pfam" id="PF07715"/>
    </source>
</evidence>
<dbReference type="AlphaFoldDB" id="A0A2D2DV98"/>
<comment type="subcellular location">
    <subcellularLocation>
        <location evidence="1 13">Cell outer membrane</location>
        <topology evidence="1 13">Multi-pass membrane protein</topology>
    </subcellularLocation>
</comment>
<evidence type="ECO:0000256" key="5">
    <source>
        <dbReference type="ARBA" id="ARBA00022496"/>
    </source>
</evidence>
<keyword evidence="12 13" id="KW-0998">Cell outer membrane</keyword>
<dbReference type="SUPFAM" id="SSF56935">
    <property type="entry name" value="Porins"/>
    <property type="match status" value="1"/>
</dbReference>
<gene>
    <name evidence="18" type="ORF">CR152_14970</name>
</gene>
<evidence type="ECO:0000256" key="2">
    <source>
        <dbReference type="ARBA" id="ARBA00009810"/>
    </source>
</evidence>
<keyword evidence="5" id="KW-0410">Iron transport</keyword>
<evidence type="ECO:0000256" key="10">
    <source>
        <dbReference type="ARBA" id="ARBA00023136"/>
    </source>
</evidence>
<evidence type="ECO:0000256" key="4">
    <source>
        <dbReference type="ARBA" id="ARBA00022452"/>
    </source>
</evidence>
<evidence type="ECO:0000256" key="12">
    <source>
        <dbReference type="ARBA" id="ARBA00023237"/>
    </source>
</evidence>
<dbReference type="InterPro" id="IPR037066">
    <property type="entry name" value="Plug_dom_sf"/>
</dbReference>
<proteinExistence type="inferred from homology"/>
<reference evidence="18" key="1">
    <citation type="submission" date="2017-10" db="EMBL/GenBank/DDBJ databases">
        <title>Massilia psychrophilum sp. nov., a novel purple-pigmented bacterium isolated from Tianshan glacier, Xinjiang Municipality, China.</title>
        <authorList>
            <person name="Wang H."/>
        </authorList>
    </citation>
    <scope>NUCLEOTIDE SEQUENCE [LARGE SCALE GENOMIC DNA]</scope>
    <source>
        <strain evidence="18">B2</strain>
    </source>
</reference>
<accession>A0A2D2DV98</accession>
<organism evidence="18 19">
    <name type="scientific">Massilia violaceinigra</name>
    <dbReference type="NCBI Taxonomy" id="2045208"/>
    <lineage>
        <taxon>Bacteria</taxon>
        <taxon>Pseudomonadati</taxon>
        <taxon>Pseudomonadota</taxon>
        <taxon>Betaproteobacteria</taxon>
        <taxon>Burkholderiales</taxon>
        <taxon>Oxalobacteraceae</taxon>
        <taxon>Telluria group</taxon>
        <taxon>Massilia</taxon>
    </lineage>
</organism>
<name>A0A2D2DV98_9BURK</name>
<evidence type="ECO:0000313" key="18">
    <source>
        <dbReference type="EMBL" id="ATQ78901.1"/>
    </source>
</evidence>
<dbReference type="OrthoDB" id="99480at2"/>
<dbReference type="Gene3D" id="2.170.130.10">
    <property type="entry name" value="TonB-dependent receptor, plug domain"/>
    <property type="match status" value="1"/>
</dbReference>
<dbReference type="PANTHER" id="PTHR32552:SF81">
    <property type="entry name" value="TONB-DEPENDENT OUTER MEMBRANE RECEPTOR"/>
    <property type="match status" value="1"/>
</dbReference>
<evidence type="ECO:0000313" key="19">
    <source>
        <dbReference type="Proteomes" id="UP000229897"/>
    </source>
</evidence>
<dbReference type="Pfam" id="PF07715">
    <property type="entry name" value="Plug"/>
    <property type="match status" value="1"/>
</dbReference>
<keyword evidence="7" id="KW-0408">Iron</keyword>
<dbReference type="KEGG" id="mass:CR152_14970"/>
<keyword evidence="3 13" id="KW-0813">Transport</keyword>
<evidence type="ECO:0000256" key="8">
    <source>
        <dbReference type="ARBA" id="ARBA00023065"/>
    </source>
</evidence>
<keyword evidence="10 13" id="KW-0472">Membrane</keyword>
<evidence type="ECO:0000256" key="13">
    <source>
        <dbReference type="PROSITE-ProRule" id="PRU01360"/>
    </source>
</evidence>
<comment type="similarity">
    <text evidence="2 13 14">Belongs to the TonB-dependent receptor family.</text>
</comment>
<dbReference type="PANTHER" id="PTHR32552">
    <property type="entry name" value="FERRICHROME IRON RECEPTOR-RELATED"/>
    <property type="match status" value="1"/>
</dbReference>
<evidence type="ECO:0000259" key="16">
    <source>
        <dbReference type="Pfam" id="PF00593"/>
    </source>
</evidence>
<keyword evidence="9 14" id="KW-0798">TonB box</keyword>
<evidence type="ECO:0000256" key="14">
    <source>
        <dbReference type="RuleBase" id="RU003357"/>
    </source>
</evidence>
<feature type="domain" description="TonB-dependent receptor plug" evidence="17">
    <location>
        <begin position="54"/>
        <end position="158"/>
    </location>
</feature>
<dbReference type="Proteomes" id="UP000229897">
    <property type="component" value="Chromosome"/>
</dbReference>
<evidence type="ECO:0000256" key="15">
    <source>
        <dbReference type="SAM" id="SignalP"/>
    </source>
</evidence>
<dbReference type="PROSITE" id="PS52016">
    <property type="entry name" value="TONB_DEPENDENT_REC_3"/>
    <property type="match status" value="1"/>
</dbReference>
<evidence type="ECO:0000256" key="3">
    <source>
        <dbReference type="ARBA" id="ARBA00022448"/>
    </source>
</evidence>
<evidence type="ECO:0000256" key="6">
    <source>
        <dbReference type="ARBA" id="ARBA00022692"/>
    </source>
</evidence>
<dbReference type="InterPro" id="IPR012910">
    <property type="entry name" value="Plug_dom"/>
</dbReference>
<keyword evidence="11 18" id="KW-0675">Receptor</keyword>
<evidence type="ECO:0000256" key="7">
    <source>
        <dbReference type="ARBA" id="ARBA00023004"/>
    </source>
</evidence>
<keyword evidence="15" id="KW-0732">Signal</keyword>
<dbReference type="Gene3D" id="2.40.170.20">
    <property type="entry name" value="TonB-dependent receptor, beta-barrel domain"/>
    <property type="match status" value="1"/>
</dbReference>
<dbReference type="GO" id="GO:0006826">
    <property type="term" value="P:iron ion transport"/>
    <property type="evidence" value="ECO:0007669"/>
    <property type="project" value="UniProtKB-KW"/>
</dbReference>
<protein>
    <submittedName>
        <fullName evidence="18">TonB-dependent receptor</fullName>
    </submittedName>
</protein>
<feature type="chain" id="PRO_5013601908" evidence="15">
    <location>
        <begin position="25"/>
        <end position="676"/>
    </location>
</feature>
<dbReference type="InterPro" id="IPR000531">
    <property type="entry name" value="Beta-barrel_TonB"/>
</dbReference>
<feature type="signal peptide" evidence="15">
    <location>
        <begin position="1"/>
        <end position="24"/>
    </location>
</feature>
<evidence type="ECO:0000256" key="1">
    <source>
        <dbReference type="ARBA" id="ARBA00004571"/>
    </source>
</evidence>
<keyword evidence="6 13" id="KW-0812">Transmembrane</keyword>
<dbReference type="InterPro" id="IPR036942">
    <property type="entry name" value="Beta-barrel_TonB_sf"/>
</dbReference>
<dbReference type="InterPro" id="IPR039426">
    <property type="entry name" value="TonB-dep_rcpt-like"/>
</dbReference>